<dbReference type="PANTHER" id="PTHR43610">
    <property type="entry name" value="BLL6696 PROTEIN"/>
    <property type="match status" value="1"/>
</dbReference>
<dbReference type="PANTHER" id="PTHR43610:SF1">
    <property type="entry name" value="N-ACETYLTRANSFERASE DOMAIN-CONTAINING PROTEIN"/>
    <property type="match status" value="1"/>
</dbReference>
<dbReference type="EMBL" id="JAEQBW010000016">
    <property type="protein sequence ID" value="MBK6267344.1"/>
    <property type="molecule type" value="Genomic_DNA"/>
</dbReference>
<evidence type="ECO:0000259" key="1">
    <source>
        <dbReference type="PROSITE" id="PS51186"/>
    </source>
</evidence>
<dbReference type="Pfam" id="PF13302">
    <property type="entry name" value="Acetyltransf_3"/>
    <property type="match status" value="1"/>
</dbReference>
<organism evidence="2 3">
    <name type="scientific">Marivirga aurantiaca</name>
    <dbReference type="NCBI Taxonomy" id="2802615"/>
    <lineage>
        <taxon>Bacteria</taxon>
        <taxon>Pseudomonadati</taxon>
        <taxon>Bacteroidota</taxon>
        <taxon>Cytophagia</taxon>
        <taxon>Cytophagales</taxon>
        <taxon>Marivirgaceae</taxon>
        <taxon>Marivirga</taxon>
    </lineage>
</organism>
<feature type="domain" description="N-acetyltransferase" evidence="1">
    <location>
        <begin position="18"/>
        <end position="175"/>
    </location>
</feature>
<comment type="caution">
    <text evidence="2">The sequence shown here is derived from an EMBL/GenBank/DDBJ whole genome shotgun (WGS) entry which is preliminary data.</text>
</comment>
<proteinExistence type="predicted"/>
<dbReference type="SUPFAM" id="SSF55729">
    <property type="entry name" value="Acyl-CoA N-acyltransferases (Nat)"/>
    <property type="match status" value="1"/>
</dbReference>
<evidence type="ECO:0000313" key="3">
    <source>
        <dbReference type="Proteomes" id="UP000611723"/>
    </source>
</evidence>
<name>A0A934X1S8_9BACT</name>
<dbReference type="RefSeq" id="WP_201433029.1">
    <property type="nucleotide sequence ID" value="NZ_JAEQBW010000016.1"/>
</dbReference>
<dbReference type="Proteomes" id="UP000611723">
    <property type="component" value="Unassembled WGS sequence"/>
</dbReference>
<sequence length="180" mass="20656">MSLHSFNLQPAHLKDSLISLHPLQLTDFEQLFKVASDPEVWEQHPNKNRYQREVFENFFKGAMESGGAFLVYDAMGNAVGSSRFYDYNEEDKSVHIGYTFLAKSCWGKGYNQALKTLMLDYAFQFVEKVIFHVGSTNIRSQKAMTKLGAVKTGEIEVAYFGEAVKHNFVYEMTKASWQNR</sequence>
<reference evidence="2" key="1">
    <citation type="submission" date="2021-01" db="EMBL/GenBank/DDBJ databases">
        <title>Marivirga aurantiaca sp. nov., isolated from intertidal surface sediments.</title>
        <authorList>
            <person name="Zhang M."/>
        </authorList>
    </citation>
    <scope>NUCLEOTIDE SEQUENCE</scope>
    <source>
        <strain evidence="2">S37H4</strain>
    </source>
</reference>
<dbReference type="InterPro" id="IPR016181">
    <property type="entry name" value="Acyl_CoA_acyltransferase"/>
</dbReference>
<dbReference type="GO" id="GO:0016747">
    <property type="term" value="F:acyltransferase activity, transferring groups other than amino-acyl groups"/>
    <property type="evidence" value="ECO:0007669"/>
    <property type="project" value="InterPro"/>
</dbReference>
<dbReference type="PROSITE" id="PS51186">
    <property type="entry name" value="GNAT"/>
    <property type="match status" value="1"/>
</dbReference>
<protein>
    <submittedName>
        <fullName evidence="2">GNAT family N-acetyltransferase</fullName>
    </submittedName>
</protein>
<accession>A0A934X1S8</accession>
<dbReference type="InterPro" id="IPR000182">
    <property type="entry name" value="GNAT_dom"/>
</dbReference>
<gene>
    <name evidence="2" type="ORF">JKA74_20040</name>
</gene>
<evidence type="ECO:0000313" key="2">
    <source>
        <dbReference type="EMBL" id="MBK6267344.1"/>
    </source>
</evidence>
<dbReference type="Gene3D" id="3.40.630.30">
    <property type="match status" value="1"/>
</dbReference>
<keyword evidence="3" id="KW-1185">Reference proteome</keyword>
<dbReference type="AlphaFoldDB" id="A0A934X1S8"/>